<keyword evidence="8" id="KW-0285">Flavoprotein</keyword>
<name>A0A2Z6RQC2_9GLOM</name>
<dbReference type="CDD" id="cd03529">
    <property type="entry name" value="Rieske_NirD"/>
    <property type="match status" value="1"/>
</dbReference>
<evidence type="ECO:0000256" key="15">
    <source>
        <dbReference type="ARBA" id="ARBA00023063"/>
    </source>
</evidence>
<dbReference type="InterPro" id="IPR036136">
    <property type="entry name" value="Nit/Sulf_reduc_fer-like_dom_sf"/>
</dbReference>
<accession>A0A2Z6RQC2</accession>
<dbReference type="Gene3D" id="3.30.413.10">
    <property type="entry name" value="Sulfite Reductase Hemoprotein, domain 1"/>
    <property type="match status" value="1"/>
</dbReference>
<dbReference type="Pfam" id="PF01077">
    <property type="entry name" value="NIR_SIR"/>
    <property type="match status" value="1"/>
</dbReference>
<comment type="subunit">
    <text evidence="19">Homodimer which associates with NirD.</text>
</comment>
<dbReference type="GO" id="GO:0042128">
    <property type="term" value="P:nitrate assimilation"/>
    <property type="evidence" value="ECO:0007669"/>
    <property type="project" value="UniProtKB-UniPathway"/>
</dbReference>
<dbReference type="Proteomes" id="UP000615446">
    <property type="component" value="Unassembled WGS sequence"/>
</dbReference>
<reference evidence="24" key="2">
    <citation type="submission" date="2019-10" db="EMBL/GenBank/DDBJ databases">
        <title>Conservation and host-specific expression of non-tandemly repeated heterogenous ribosome RNA gene in arbuscular mycorrhizal fungi.</title>
        <authorList>
            <person name="Maeda T."/>
            <person name="Kobayashi Y."/>
            <person name="Nakagawa T."/>
            <person name="Ezawa T."/>
            <person name="Yamaguchi K."/>
            <person name="Bino T."/>
            <person name="Nishimoto Y."/>
            <person name="Shigenobu S."/>
            <person name="Kawaguchi M."/>
        </authorList>
    </citation>
    <scope>NUCLEOTIDE SEQUENCE</scope>
    <source>
        <strain evidence="24">HR1</strain>
    </source>
</reference>
<comment type="caution">
    <text evidence="23">The sequence shown here is derived from an EMBL/GenBank/DDBJ whole genome shotgun (WGS) entry which is preliminary data.</text>
</comment>
<dbReference type="InterPro" id="IPR012748">
    <property type="entry name" value="Rieske-like_NirD"/>
</dbReference>
<evidence type="ECO:0000256" key="8">
    <source>
        <dbReference type="ARBA" id="ARBA00022630"/>
    </source>
</evidence>
<evidence type="ECO:0000256" key="3">
    <source>
        <dbReference type="ARBA" id="ARBA00001974"/>
    </source>
</evidence>
<dbReference type="GO" id="GO:0051537">
    <property type="term" value="F:2 iron, 2 sulfur cluster binding"/>
    <property type="evidence" value="ECO:0007669"/>
    <property type="project" value="UniProtKB-KW"/>
</dbReference>
<evidence type="ECO:0000256" key="13">
    <source>
        <dbReference type="ARBA" id="ARBA00023004"/>
    </source>
</evidence>
<dbReference type="SUPFAM" id="SSF55124">
    <property type="entry name" value="Nitrite/Sulfite reductase N-terminal domain-like"/>
    <property type="match status" value="1"/>
</dbReference>
<dbReference type="Proteomes" id="UP000247702">
    <property type="component" value="Unassembled WGS sequence"/>
</dbReference>
<dbReference type="Gene3D" id="3.50.50.60">
    <property type="entry name" value="FAD/NAD(P)-binding domain"/>
    <property type="match status" value="2"/>
</dbReference>
<proteinExistence type="inferred from homology"/>
<dbReference type="InterPro" id="IPR036188">
    <property type="entry name" value="FAD/NAD-bd_sf"/>
</dbReference>
<keyword evidence="14" id="KW-0411">Iron-sulfur</keyword>
<dbReference type="Pfam" id="PF03460">
    <property type="entry name" value="NIR_SIR_ferr"/>
    <property type="match status" value="1"/>
</dbReference>
<keyword evidence="13" id="KW-0408">Iron</keyword>
<evidence type="ECO:0000256" key="2">
    <source>
        <dbReference type="ARBA" id="ARBA00001966"/>
    </source>
</evidence>
<dbReference type="GO" id="GO:0050661">
    <property type="term" value="F:NADP binding"/>
    <property type="evidence" value="ECO:0007669"/>
    <property type="project" value="InterPro"/>
</dbReference>
<dbReference type="InterPro" id="IPR023753">
    <property type="entry name" value="FAD/NAD-binding_dom"/>
</dbReference>
<keyword evidence="10" id="KW-0479">Metal-binding</keyword>
<evidence type="ECO:0000313" key="25">
    <source>
        <dbReference type="Proteomes" id="UP000247702"/>
    </source>
</evidence>
<dbReference type="Gene3D" id="1.10.10.1100">
    <property type="entry name" value="BFD-like [2Fe-2S]-binding domain"/>
    <property type="match status" value="1"/>
</dbReference>
<evidence type="ECO:0000256" key="9">
    <source>
        <dbReference type="ARBA" id="ARBA00022714"/>
    </source>
</evidence>
<dbReference type="FunFam" id="1.10.10.1100:FF:000002">
    <property type="entry name" value="Nitrite reductase large subunit"/>
    <property type="match status" value="1"/>
</dbReference>
<dbReference type="NCBIfam" id="TIGR02378">
    <property type="entry name" value="nirD_assim_sml"/>
    <property type="match status" value="1"/>
</dbReference>
<protein>
    <recommendedName>
        <fullName evidence="21">Nitrite reductase [NAD(P)H]</fullName>
        <ecNumber evidence="20">1.7.1.4</ecNumber>
    </recommendedName>
</protein>
<dbReference type="PRINTS" id="PR00368">
    <property type="entry name" value="FADPNR"/>
</dbReference>
<dbReference type="GO" id="GO:0020037">
    <property type="term" value="F:heme binding"/>
    <property type="evidence" value="ECO:0007669"/>
    <property type="project" value="InterPro"/>
</dbReference>
<dbReference type="AlphaFoldDB" id="A0A2Z6RQC2"/>
<evidence type="ECO:0000256" key="6">
    <source>
        <dbReference type="ARBA" id="ARBA00022485"/>
    </source>
</evidence>
<keyword evidence="11" id="KW-0274">FAD</keyword>
<evidence type="ECO:0000256" key="19">
    <source>
        <dbReference type="ARBA" id="ARBA00064211"/>
    </source>
</evidence>
<evidence type="ECO:0000256" key="10">
    <source>
        <dbReference type="ARBA" id="ARBA00022723"/>
    </source>
</evidence>
<dbReference type="NCBIfam" id="TIGR02374">
    <property type="entry name" value="nitri_red_nirB"/>
    <property type="match status" value="1"/>
</dbReference>
<evidence type="ECO:0000256" key="1">
    <source>
        <dbReference type="ARBA" id="ARBA00001929"/>
    </source>
</evidence>
<evidence type="ECO:0000313" key="24">
    <source>
        <dbReference type="EMBL" id="GES95522.1"/>
    </source>
</evidence>
<dbReference type="Gene3D" id="2.102.10.10">
    <property type="entry name" value="Rieske [2Fe-2S] iron-sulphur domain"/>
    <property type="match status" value="1"/>
</dbReference>
<dbReference type="SUPFAM" id="SSF50022">
    <property type="entry name" value="ISP domain"/>
    <property type="match status" value="1"/>
</dbReference>
<dbReference type="OrthoDB" id="432169at2759"/>
<dbReference type="EMBL" id="BEXD01002569">
    <property type="protein sequence ID" value="GBB98761.1"/>
    <property type="molecule type" value="Genomic_DNA"/>
</dbReference>
<dbReference type="InterPro" id="IPR045854">
    <property type="entry name" value="NO2/SO3_Rdtase_4Fe4S_sf"/>
</dbReference>
<dbReference type="GO" id="GO:0046872">
    <property type="term" value="F:metal ion binding"/>
    <property type="evidence" value="ECO:0007669"/>
    <property type="project" value="UniProtKB-KW"/>
</dbReference>
<dbReference type="UniPathway" id="UPA00653"/>
<dbReference type="Pfam" id="PF07992">
    <property type="entry name" value="Pyr_redox_2"/>
    <property type="match status" value="1"/>
</dbReference>
<evidence type="ECO:0000259" key="22">
    <source>
        <dbReference type="PROSITE" id="PS51296"/>
    </source>
</evidence>
<dbReference type="InterPro" id="IPR006067">
    <property type="entry name" value="NO2/SO3_Rdtase_4Fe4S_dom"/>
</dbReference>
<evidence type="ECO:0000256" key="7">
    <source>
        <dbReference type="ARBA" id="ARBA00022617"/>
    </source>
</evidence>
<dbReference type="PROSITE" id="PS51296">
    <property type="entry name" value="RIESKE"/>
    <property type="match status" value="1"/>
</dbReference>
<keyword evidence="9" id="KW-0001">2Fe-2S</keyword>
<dbReference type="Pfam" id="PF18267">
    <property type="entry name" value="Rubredoxin_C"/>
    <property type="match status" value="1"/>
</dbReference>
<dbReference type="EC" id="1.7.1.4" evidence="20"/>
<dbReference type="PROSITE" id="PS00365">
    <property type="entry name" value="NIR_SIR"/>
    <property type="match status" value="1"/>
</dbReference>
<dbReference type="STRING" id="94130.A0A2Z6RQC2"/>
<dbReference type="InterPro" id="IPR036922">
    <property type="entry name" value="Rieske_2Fe-2S_sf"/>
</dbReference>
<comment type="similarity">
    <text evidence="5">Belongs to the nitrite and sulfite reductase 4Fe-4S domain family.</text>
</comment>
<dbReference type="InterPro" id="IPR005117">
    <property type="entry name" value="NiRdtase/SiRdtase_haem-b_fer"/>
</dbReference>
<dbReference type="InterPro" id="IPR016156">
    <property type="entry name" value="FAD/NAD-linked_Rdtase_dimer_sf"/>
</dbReference>
<comment type="catalytic activity">
    <reaction evidence="18">
        <text>NH4(+) + 3 NADP(+) + 2 H2O = nitrite + 3 NADPH + 5 H(+)</text>
        <dbReference type="Rhea" id="RHEA:24632"/>
        <dbReference type="ChEBI" id="CHEBI:15377"/>
        <dbReference type="ChEBI" id="CHEBI:15378"/>
        <dbReference type="ChEBI" id="CHEBI:16301"/>
        <dbReference type="ChEBI" id="CHEBI:28938"/>
        <dbReference type="ChEBI" id="CHEBI:57783"/>
        <dbReference type="ChEBI" id="CHEBI:58349"/>
        <dbReference type="EC" id="1.7.1.4"/>
    </reaction>
</comment>
<comment type="catalytic activity">
    <reaction evidence="17">
        <text>NH4(+) + 3 NAD(+) + 2 H2O = nitrite + 3 NADH + 5 H(+)</text>
        <dbReference type="Rhea" id="RHEA:24628"/>
        <dbReference type="ChEBI" id="CHEBI:15377"/>
        <dbReference type="ChEBI" id="CHEBI:15378"/>
        <dbReference type="ChEBI" id="CHEBI:16301"/>
        <dbReference type="ChEBI" id="CHEBI:28938"/>
        <dbReference type="ChEBI" id="CHEBI:57540"/>
        <dbReference type="ChEBI" id="CHEBI:57945"/>
        <dbReference type="EC" id="1.7.1.4"/>
    </reaction>
</comment>
<feature type="domain" description="Rieske" evidence="22">
    <location>
        <begin position="860"/>
        <end position="964"/>
    </location>
</feature>
<dbReference type="PANTHER" id="PTHR43809:SF1">
    <property type="entry name" value="NITRITE REDUCTASE (NADH) LARGE SUBUNIT"/>
    <property type="match status" value="1"/>
</dbReference>
<dbReference type="GO" id="GO:0051539">
    <property type="term" value="F:4 iron, 4 sulfur cluster binding"/>
    <property type="evidence" value="ECO:0007669"/>
    <property type="project" value="UniProtKB-KW"/>
</dbReference>
<dbReference type="InterPro" id="IPR041854">
    <property type="entry name" value="BFD-like_2Fe2S-bd_dom_sf"/>
</dbReference>
<evidence type="ECO:0000256" key="21">
    <source>
        <dbReference type="ARBA" id="ARBA00070300"/>
    </source>
</evidence>
<evidence type="ECO:0000313" key="23">
    <source>
        <dbReference type="EMBL" id="GBB98761.1"/>
    </source>
</evidence>
<dbReference type="NCBIfam" id="NF011565">
    <property type="entry name" value="PRK14989.1"/>
    <property type="match status" value="1"/>
</dbReference>
<dbReference type="PRINTS" id="PR00397">
    <property type="entry name" value="SIROHAEM"/>
</dbReference>
<keyword evidence="15" id="KW-0534">Nitrate assimilation</keyword>
<keyword evidence="12" id="KW-0560">Oxidoreductase</keyword>
<keyword evidence="25" id="KW-1185">Reference proteome</keyword>
<dbReference type="Pfam" id="PF04324">
    <property type="entry name" value="Fer2_BFD"/>
    <property type="match status" value="1"/>
</dbReference>
<evidence type="ECO:0000256" key="18">
    <source>
        <dbReference type="ARBA" id="ARBA00051413"/>
    </source>
</evidence>
<evidence type="ECO:0000256" key="4">
    <source>
        <dbReference type="ARBA" id="ARBA00005096"/>
    </source>
</evidence>
<dbReference type="EMBL" id="BLAL01000242">
    <property type="protein sequence ID" value="GES95522.1"/>
    <property type="molecule type" value="Genomic_DNA"/>
</dbReference>
<evidence type="ECO:0000256" key="20">
    <source>
        <dbReference type="ARBA" id="ARBA00066907"/>
    </source>
</evidence>
<evidence type="ECO:0000256" key="12">
    <source>
        <dbReference type="ARBA" id="ARBA00023002"/>
    </source>
</evidence>
<evidence type="ECO:0000256" key="11">
    <source>
        <dbReference type="ARBA" id="ARBA00022827"/>
    </source>
</evidence>
<dbReference type="CDD" id="cd19943">
    <property type="entry name" value="NirB_Fer2_BFD-like_1"/>
    <property type="match status" value="1"/>
</dbReference>
<dbReference type="InterPro" id="IPR041575">
    <property type="entry name" value="Rubredoxin_C"/>
</dbReference>
<dbReference type="GO" id="GO:0050660">
    <property type="term" value="F:flavin adenine dinucleotide binding"/>
    <property type="evidence" value="ECO:0007669"/>
    <property type="project" value="InterPro"/>
</dbReference>
<evidence type="ECO:0000256" key="5">
    <source>
        <dbReference type="ARBA" id="ARBA00010429"/>
    </source>
</evidence>
<dbReference type="FunFam" id="3.30.413.10:FF:000007">
    <property type="entry name" value="Nitrite reductase [NAD(P)H] large subunit"/>
    <property type="match status" value="1"/>
</dbReference>
<dbReference type="InterPro" id="IPR017941">
    <property type="entry name" value="Rieske_2Fe-2S"/>
</dbReference>
<dbReference type="SUPFAM" id="SSF56014">
    <property type="entry name" value="Nitrite and sulphite reductase 4Fe-4S domain-like"/>
    <property type="match status" value="1"/>
</dbReference>
<reference evidence="23 25" key="1">
    <citation type="submission" date="2017-11" db="EMBL/GenBank/DDBJ databases">
        <title>The genome of Rhizophagus clarus HR1 reveals common genetic basis of auxotrophy among arbuscular mycorrhizal fungi.</title>
        <authorList>
            <person name="Kobayashi Y."/>
        </authorList>
    </citation>
    <scope>NUCLEOTIDE SEQUENCE [LARGE SCALE GENOMIC DNA]</scope>
    <source>
        <strain evidence="23 25">HR1</strain>
    </source>
</reference>
<gene>
    <name evidence="24" type="ORF">RCL2_002218500</name>
    <name evidence="23" type="ORF">RclHR1_03310002</name>
</gene>
<keyword evidence="7" id="KW-0349">Heme</keyword>
<dbReference type="FunFam" id="3.50.50.60:FF:000033">
    <property type="entry name" value="Nitrite reductase [NAD(P)H], large subunit"/>
    <property type="match status" value="1"/>
</dbReference>
<organism evidence="23 25">
    <name type="scientific">Rhizophagus clarus</name>
    <dbReference type="NCBI Taxonomy" id="94130"/>
    <lineage>
        <taxon>Eukaryota</taxon>
        <taxon>Fungi</taxon>
        <taxon>Fungi incertae sedis</taxon>
        <taxon>Mucoromycota</taxon>
        <taxon>Glomeromycotina</taxon>
        <taxon>Glomeromycetes</taxon>
        <taxon>Glomerales</taxon>
        <taxon>Glomeraceae</taxon>
        <taxon>Rhizophagus</taxon>
    </lineage>
</organism>
<dbReference type="CDD" id="cd19944">
    <property type="entry name" value="NirB_Fer2_BFD-like_2"/>
    <property type="match status" value="1"/>
</dbReference>
<comment type="cofactor">
    <cofactor evidence="16">
        <name>[2Fe-2S] cluster</name>
        <dbReference type="ChEBI" id="CHEBI:190135"/>
    </cofactor>
</comment>
<dbReference type="InterPro" id="IPR007419">
    <property type="entry name" value="BFD-like_2Fe2S-bd_dom"/>
</dbReference>
<comment type="cofactor">
    <cofactor evidence="2">
        <name>[4Fe-4S] cluster</name>
        <dbReference type="ChEBI" id="CHEBI:49883"/>
    </cofactor>
</comment>
<comment type="cofactor">
    <cofactor evidence="1">
        <name>siroheme</name>
        <dbReference type="ChEBI" id="CHEBI:60052"/>
    </cofactor>
</comment>
<dbReference type="InterPro" id="IPR006066">
    <property type="entry name" value="NO2/SO3_Rdtase_FeS/sirohaem_BS"/>
</dbReference>
<comment type="pathway">
    <text evidence="4">Nitrogen metabolism; nitrate reduction (assimilation).</text>
</comment>
<keyword evidence="6" id="KW-0004">4Fe-4S</keyword>
<dbReference type="GO" id="GO:0015980">
    <property type="term" value="P:energy derivation by oxidation of organic compounds"/>
    <property type="evidence" value="ECO:0007669"/>
    <property type="project" value="UniProtKB-ARBA"/>
</dbReference>
<dbReference type="GO" id="GO:0008942">
    <property type="term" value="F:nitrite reductase [NAD(P)H] activity"/>
    <property type="evidence" value="ECO:0007669"/>
    <property type="project" value="UniProtKB-EC"/>
</dbReference>
<dbReference type="InterPro" id="IPR012744">
    <property type="entry name" value="Nitri_red_NirB"/>
</dbReference>
<comment type="cofactor">
    <cofactor evidence="3">
        <name>FAD</name>
        <dbReference type="ChEBI" id="CHEBI:57692"/>
    </cofactor>
</comment>
<dbReference type="InterPro" id="IPR052034">
    <property type="entry name" value="NasD-like"/>
</dbReference>
<dbReference type="Pfam" id="PF13806">
    <property type="entry name" value="Rieske_2"/>
    <property type="match status" value="1"/>
</dbReference>
<evidence type="ECO:0000256" key="14">
    <source>
        <dbReference type="ARBA" id="ARBA00023014"/>
    </source>
</evidence>
<dbReference type="PRINTS" id="PR00411">
    <property type="entry name" value="PNDRDTASEI"/>
</dbReference>
<dbReference type="Gene3D" id="3.30.390.30">
    <property type="match status" value="1"/>
</dbReference>
<dbReference type="PANTHER" id="PTHR43809">
    <property type="entry name" value="NITRITE REDUCTASE (NADH) LARGE SUBUNIT"/>
    <property type="match status" value="1"/>
</dbReference>
<evidence type="ECO:0000256" key="16">
    <source>
        <dbReference type="ARBA" id="ARBA00034078"/>
    </source>
</evidence>
<sequence length="1018" mass="112511">MAPIDKRTVVVCGLGMVGLYFIEKLLKNDKDKQFIVEVFCEEPYVAYNRVGLTQYFSHREKERLLMQPPSWYSDNSVIVHMNEKAAHIDTTAKRVTSENGISISYDSCILATGSYAFVPPILGSDRFGVFVYRTIDDLDEIIKYSSKSKRGAVIGGGLLGLEAAKALIDLGLEVTIVERNQVLMSRQLDTAGGKMLMNEIKKLGIRCIVGNSPKEITADEDGKVTGIRFDNDNIQVDIVVMAAGIRPRDELAKASGISTHQRGGVFVDDLLQTSDPNVYAIGEVALYGGTVYGLVAPGYDMADVVANNLITGGEKRFLGGDLSSKLKLLGVHVASFGDYFAKEDDTMHLVYTDPFGSVYKKLIFSMDGKYLLGGILVGDTDDYTKLHALMKSKKLLVAPPSELILGVKSGQAPGADDLPDEAQICSCNNVTKGQIRDSVKLDECRSIGQVKSCTKAGTGCGGCIPAVTEIFQAEMKALGHVVTNALCPHFSLTRAELFQVIKIKKLKTFKDIIEQVGKKGTYGCEICKPAIASILASLWNDHILDHANLQDTNDRYLANLQRGGLYSVVPRVPGGEITPEKLVVLGEVAKKYGLYTKITGGQRIDLFGAKKQDLPAIWEELVNAGFESGHAYGKALRTVKSCVGSEWCRYGQQNSVQFAIDIENRYKGIRAPHKIKGAVSGCIRECAEAQGKDFGLIATDNGYNLYVCGNGGSKPKHAVLLAKDVPPETAVKYIDRFLMYYIYTADRLTRTARWLEKMEGGIEYLKRVIVDDRLGICAELEEDMSRLINTYECEWAKVVRDPKRRADFNQFVNTNESIDEIEIIKERGQTRPADWPRECAVTEQDISEIKQSTDLESKKWVKIAPASAFPDDAGQVIKYGDTQIAIFNTNERTKWYATQNMCPHKRAFVLSQGLVGDEDDGIMRVSCPMHKKNFALETGECTSGDADLKLMTFEIKLEDDFVFLYLPPEQELDRILGTSKWIVSNKVSKKSHNKNSNKIEFLGNTTAIGCGGDKKLDW</sequence>
<dbReference type="SUPFAM" id="SSF51905">
    <property type="entry name" value="FAD/NAD(P)-binding domain"/>
    <property type="match status" value="1"/>
</dbReference>
<evidence type="ECO:0000256" key="17">
    <source>
        <dbReference type="ARBA" id="ARBA00050114"/>
    </source>
</evidence>